<evidence type="ECO:0000259" key="9">
    <source>
        <dbReference type="SMART" id="SM00359"/>
    </source>
</evidence>
<dbReference type="Pfam" id="PF10672">
    <property type="entry name" value="Methyltrans_SAM"/>
    <property type="match status" value="1"/>
</dbReference>
<evidence type="ECO:0000256" key="1">
    <source>
        <dbReference type="ARBA" id="ARBA00004496"/>
    </source>
</evidence>
<keyword evidence="11" id="KW-1185">Reference proteome</keyword>
<dbReference type="GO" id="GO:0006364">
    <property type="term" value="P:rRNA processing"/>
    <property type="evidence" value="ECO:0007669"/>
    <property type="project" value="UniProtKB-KW"/>
</dbReference>
<dbReference type="GO" id="GO:0005737">
    <property type="term" value="C:cytoplasm"/>
    <property type="evidence" value="ECO:0007669"/>
    <property type="project" value="UniProtKB-SubCell"/>
</dbReference>
<dbReference type="AlphaFoldDB" id="A0A220VCF9"/>
<dbReference type="PANTHER" id="PTHR42873:SF1">
    <property type="entry name" value="S-ADENOSYLMETHIONINE-DEPENDENT METHYLTRANSFERASE DOMAIN-CONTAINING PROTEIN"/>
    <property type="match status" value="1"/>
</dbReference>
<dbReference type="PROSITE" id="PS50890">
    <property type="entry name" value="PUA"/>
    <property type="match status" value="1"/>
</dbReference>
<dbReference type="Gene3D" id="2.30.130.10">
    <property type="entry name" value="PUA domain"/>
    <property type="match status" value="1"/>
</dbReference>
<evidence type="ECO:0000256" key="7">
    <source>
        <dbReference type="ARBA" id="ARBA00022884"/>
    </source>
</evidence>
<sequence>MILKKGREKSLLRKHPWVFSNSISDVLGDVVSGDLIDIYDFKNQWLAKGSYSSSSQIRSRIWSFDSSEKIDQQFFLKKLKKAFNLRESIKTNINSNAYRLIAAESDDLPGTIVDIYDNNVVVQLLWAGIERFRKDLFASLQTLLPNHHIYERSDANIRKKEELPLTKGLLSQHSDFNSKCVITENGVKINVDIENGHKTGFYIDQRENRNIVSKYVDNKTVLNCFSYTAGFGLFAFKGNAKHITNIDVSNLALDLAKENFILNNYNTKKVDFINKDVFKALREYYNEGKKFDVIILDPPKFMESKKQLNDAARGYKDINRLALSLIKPGGFLFTFSCSGLMPTELFQKIISDSALDAGKEIKIIEKLSQSQDHPISGNFPEGSYLKGLACYVN</sequence>
<feature type="domain" description="PUA" evidence="9">
    <location>
        <begin position="1"/>
        <end position="84"/>
    </location>
</feature>
<accession>A0A220VCF9</accession>
<comment type="similarity">
    <text evidence="8">Belongs to the methyltransferase superfamily. RlmI family.</text>
</comment>
<dbReference type="CDD" id="cd02440">
    <property type="entry name" value="AdoMet_MTases"/>
    <property type="match status" value="1"/>
</dbReference>
<dbReference type="InterPro" id="IPR002478">
    <property type="entry name" value="PUA"/>
</dbReference>
<dbReference type="KEGG" id="pmai:CF386_00390"/>
<dbReference type="Gene3D" id="3.40.50.150">
    <property type="entry name" value="Vaccinia Virus protein VP39"/>
    <property type="match status" value="1"/>
</dbReference>
<keyword evidence="7" id="KW-0694">RNA-binding</keyword>
<evidence type="ECO:0000313" key="10">
    <source>
        <dbReference type="EMBL" id="ASK77653.1"/>
    </source>
</evidence>
<keyword evidence="6" id="KW-0949">S-adenosyl-L-methionine</keyword>
<dbReference type="InterPro" id="IPR019614">
    <property type="entry name" value="SAM-dep_methyl-trfase"/>
</dbReference>
<evidence type="ECO:0000256" key="8">
    <source>
        <dbReference type="ARBA" id="ARBA00038091"/>
    </source>
</evidence>
<dbReference type="SUPFAM" id="SSF88697">
    <property type="entry name" value="PUA domain-like"/>
    <property type="match status" value="1"/>
</dbReference>
<keyword evidence="4 10" id="KW-0489">Methyltransferase</keyword>
<dbReference type="GO" id="GO:0008168">
    <property type="term" value="F:methyltransferase activity"/>
    <property type="evidence" value="ECO:0007669"/>
    <property type="project" value="UniProtKB-KW"/>
</dbReference>
<gene>
    <name evidence="10" type="ORF">CF386_00390</name>
</gene>
<comment type="subcellular location">
    <subcellularLocation>
        <location evidence="1">Cytoplasm</location>
    </subcellularLocation>
</comment>
<organism evidence="10 11">
    <name type="scientific">Paraphotobacterium marinum</name>
    <dbReference type="NCBI Taxonomy" id="1755811"/>
    <lineage>
        <taxon>Bacteria</taxon>
        <taxon>Pseudomonadati</taxon>
        <taxon>Pseudomonadota</taxon>
        <taxon>Gammaproteobacteria</taxon>
        <taxon>Vibrionales</taxon>
        <taxon>Vibrionaceae</taxon>
        <taxon>Paraphotobacterium</taxon>
    </lineage>
</organism>
<keyword evidence="3" id="KW-0698">rRNA processing</keyword>
<dbReference type="InterPro" id="IPR015947">
    <property type="entry name" value="PUA-like_sf"/>
</dbReference>
<proteinExistence type="inferred from homology"/>
<dbReference type="PANTHER" id="PTHR42873">
    <property type="entry name" value="RIBOSOMAL RNA LARGE SUBUNIT METHYLTRANSFERASE"/>
    <property type="match status" value="1"/>
</dbReference>
<evidence type="ECO:0000313" key="11">
    <source>
        <dbReference type="Proteomes" id="UP000242175"/>
    </source>
</evidence>
<dbReference type="CDD" id="cd21153">
    <property type="entry name" value="PUA_RlmI"/>
    <property type="match status" value="1"/>
</dbReference>
<keyword evidence="2" id="KW-0963">Cytoplasm</keyword>
<dbReference type="GO" id="GO:0032259">
    <property type="term" value="P:methylation"/>
    <property type="evidence" value="ECO:0007669"/>
    <property type="project" value="UniProtKB-KW"/>
</dbReference>
<dbReference type="OrthoDB" id="9805492at2"/>
<keyword evidence="5 10" id="KW-0808">Transferase</keyword>
<evidence type="ECO:0000256" key="3">
    <source>
        <dbReference type="ARBA" id="ARBA00022552"/>
    </source>
</evidence>
<dbReference type="SMART" id="SM00359">
    <property type="entry name" value="PUA"/>
    <property type="match status" value="1"/>
</dbReference>
<evidence type="ECO:0000256" key="6">
    <source>
        <dbReference type="ARBA" id="ARBA00022691"/>
    </source>
</evidence>
<evidence type="ECO:0000256" key="2">
    <source>
        <dbReference type="ARBA" id="ARBA00022490"/>
    </source>
</evidence>
<dbReference type="RefSeq" id="WP_089072563.1">
    <property type="nucleotide sequence ID" value="NZ_CP022355.1"/>
</dbReference>
<dbReference type="InterPro" id="IPR029063">
    <property type="entry name" value="SAM-dependent_MTases_sf"/>
</dbReference>
<evidence type="ECO:0000256" key="4">
    <source>
        <dbReference type="ARBA" id="ARBA00022603"/>
    </source>
</evidence>
<dbReference type="Pfam" id="PF17785">
    <property type="entry name" value="PUA_3"/>
    <property type="match status" value="1"/>
</dbReference>
<dbReference type="CDD" id="cd11572">
    <property type="entry name" value="RlmI_M_like"/>
    <property type="match status" value="1"/>
</dbReference>
<dbReference type="Proteomes" id="UP000242175">
    <property type="component" value="Chromosome large"/>
</dbReference>
<dbReference type="GO" id="GO:0003723">
    <property type="term" value="F:RNA binding"/>
    <property type="evidence" value="ECO:0007669"/>
    <property type="project" value="UniProtKB-KW"/>
</dbReference>
<dbReference type="InterPro" id="IPR041532">
    <property type="entry name" value="RlmI-like_PUA"/>
</dbReference>
<dbReference type="EMBL" id="CP022355">
    <property type="protein sequence ID" value="ASK77653.1"/>
    <property type="molecule type" value="Genomic_DNA"/>
</dbReference>
<dbReference type="InterPro" id="IPR036974">
    <property type="entry name" value="PUA_sf"/>
</dbReference>
<name>A0A220VCF9_9GAMM</name>
<evidence type="ECO:0000256" key="5">
    <source>
        <dbReference type="ARBA" id="ARBA00022679"/>
    </source>
</evidence>
<reference evidence="10 11" key="1">
    <citation type="journal article" date="2016" name="Int. J. Syst. Evol. Microbiol.">
        <title>Paraphotobacterium marinum gen. nov., sp. nov., a member of the family Vibrionaceae, isolated from surface seawater.</title>
        <authorList>
            <person name="Huang Z."/>
            <person name="Dong C."/>
            <person name="Shao Z."/>
        </authorList>
    </citation>
    <scope>NUCLEOTIDE SEQUENCE [LARGE SCALE GENOMIC DNA]</scope>
    <source>
        <strain evidence="10 11">NSCS20N07D</strain>
    </source>
</reference>
<protein>
    <submittedName>
        <fullName evidence="10">23S rRNA (Cytosine(1962)-C(5))-methyltransferase RlmI</fullName>
    </submittedName>
</protein>
<dbReference type="Gene3D" id="3.30.750.80">
    <property type="entry name" value="RNA methyltransferase domain (HRMD) like"/>
    <property type="match status" value="1"/>
</dbReference>
<dbReference type="SUPFAM" id="SSF53335">
    <property type="entry name" value="S-adenosyl-L-methionine-dependent methyltransferases"/>
    <property type="match status" value="1"/>
</dbReference>